<protein>
    <submittedName>
        <fullName evidence="1">Uncharacterized protein</fullName>
    </submittedName>
</protein>
<comment type="caution">
    <text evidence="1">The sequence shown here is derived from an EMBL/GenBank/DDBJ whole genome shotgun (WGS) entry which is preliminary data.</text>
</comment>
<gene>
    <name evidence="1" type="ORF">Pint_19844</name>
</gene>
<organism evidence="1 2">
    <name type="scientific">Pistacia integerrima</name>
    <dbReference type="NCBI Taxonomy" id="434235"/>
    <lineage>
        <taxon>Eukaryota</taxon>
        <taxon>Viridiplantae</taxon>
        <taxon>Streptophyta</taxon>
        <taxon>Embryophyta</taxon>
        <taxon>Tracheophyta</taxon>
        <taxon>Spermatophyta</taxon>
        <taxon>Magnoliopsida</taxon>
        <taxon>eudicotyledons</taxon>
        <taxon>Gunneridae</taxon>
        <taxon>Pentapetalae</taxon>
        <taxon>rosids</taxon>
        <taxon>malvids</taxon>
        <taxon>Sapindales</taxon>
        <taxon>Anacardiaceae</taxon>
        <taxon>Pistacia</taxon>
    </lineage>
</organism>
<keyword evidence="2" id="KW-1185">Reference proteome</keyword>
<dbReference type="Proteomes" id="UP001163603">
    <property type="component" value="Chromosome 13"/>
</dbReference>
<proteinExistence type="predicted"/>
<accession>A0ACC0X8H1</accession>
<name>A0ACC0X8H1_9ROSI</name>
<sequence>MNNYVAKLFDFSVSESIPEGETHIKDDVVMGTIGFVAPEYYATFDYNEKCDVYSFGTLLLELLTGHKILDLARLARKDDCIMLDYVKKHIQMVNPEIGGEGSNPEKEKQLLSTLVQLISKCISRIAEDRPTMMDVAKQLR</sequence>
<dbReference type="EMBL" id="CM047748">
    <property type="protein sequence ID" value="KAJ0013277.1"/>
    <property type="molecule type" value="Genomic_DNA"/>
</dbReference>
<evidence type="ECO:0000313" key="2">
    <source>
        <dbReference type="Proteomes" id="UP001163603"/>
    </source>
</evidence>
<evidence type="ECO:0000313" key="1">
    <source>
        <dbReference type="EMBL" id="KAJ0013277.1"/>
    </source>
</evidence>
<reference evidence="2" key="1">
    <citation type="journal article" date="2023" name="G3 (Bethesda)">
        <title>Genome assembly and association tests identify interacting loci associated with vigor, precocity, and sex in interspecific pistachio rootstocks.</title>
        <authorList>
            <person name="Palmer W."/>
            <person name="Jacygrad E."/>
            <person name="Sagayaradj S."/>
            <person name="Cavanaugh K."/>
            <person name="Han R."/>
            <person name="Bertier L."/>
            <person name="Beede B."/>
            <person name="Kafkas S."/>
            <person name="Golino D."/>
            <person name="Preece J."/>
            <person name="Michelmore R."/>
        </authorList>
    </citation>
    <scope>NUCLEOTIDE SEQUENCE [LARGE SCALE GENOMIC DNA]</scope>
</reference>